<sequence length="113" mass="13362">MTGFGYFRWGVIIKNSKCKTSDFVLFKNAKLGDLTQRGNMFRIEFRIAFGKRVEKFRKKKRLSYRELAQKCDVNHSNISKIEKEKVDLRISTIQELAKGLEVHPQELFDFKIE</sequence>
<dbReference type="PROSITE" id="PS50943">
    <property type="entry name" value="HTH_CROC1"/>
    <property type="match status" value="1"/>
</dbReference>
<name>A0ABY3NJS5_ELIMR</name>
<dbReference type="InterPro" id="IPR050807">
    <property type="entry name" value="TransReg_Diox_bact_type"/>
</dbReference>
<evidence type="ECO:0000313" key="4">
    <source>
        <dbReference type="Proteomes" id="UP000324513"/>
    </source>
</evidence>
<evidence type="ECO:0000259" key="2">
    <source>
        <dbReference type="PROSITE" id="PS50943"/>
    </source>
</evidence>
<gene>
    <name evidence="3" type="ORF">LX74_01214</name>
</gene>
<dbReference type="SMART" id="SM00530">
    <property type="entry name" value="HTH_XRE"/>
    <property type="match status" value="1"/>
</dbReference>
<dbReference type="PANTHER" id="PTHR46797">
    <property type="entry name" value="HTH-TYPE TRANSCRIPTIONAL REGULATOR"/>
    <property type="match status" value="1"/>
</dbReference>
<dbReference type="CDD" id="cd00093">
    <property type="entry name" value="HTH_XRE"/>
    <property type="match status" value="1"/>
</dbReference>
<dbReference type="InterPro" id="IPR001387">
    <property type="entry name" value="Cro/C1-type_HTH"/>
</dbReference>
<protein>
    <submittedName>
        <fullName evidence="3">Helix-turn-helix protein</fullName>
    </submittedName>
</protein>
<comment type="caution">
    <text evidence="3">The sequence shown here is derived from an EMBL/GenBank/DDBJ whole genome shotgun (WGS) entry which is preliminary data.</text>
</comment>
<dbReference type="Pfam" id="PF01381">
    <property type="entry name" value="HTH_3"/>
    <property type="match status" value="1"/>
</dbReference>
<dbReference type="EMBL" id="VNHK01000003">
    <property type="protein sequence ID" value="TYO93149.1"/>
    <property type="molecule type" value="Genomic_DNA"/>
</dbReference>
<organism evidence="3 4">
    <name type="scientific">Elizabethkingia miricola</name>
    <name type="common">Chryseobacterium miricola</name>
    <dbReference type="NCBI Taxonomy" id="172045"/>
    <lineage>
        <taxon>Bacteria</taxon>
        <taxon>Pseudomonadati</taxon>
        <taxon>Bacteroidota</taxon>
        <taxon>Flavobacteriia</taxon>
        <taxon>Flavobacteriales</taxon>
        <taxon>Weeksellaceae</taxon>
        <taxon>Elizabethkingia</taxon>
    </lineage>
</organism>
<dbReference type="Proteomes" id="UP000324513">
    <property type="component" value="Unassembled WGS sequence"/>
</dbReference>
<evidence type="ECO:0000256" key="1">
    <source>
        <dbReference type="ARBA" id="ARBA00023125"/>
    </source>
</evidence>
<keyword evidence="4" id="KW-1185">Reference proteome</keyword>
<proteinExistence type="predicted"/>
<dbReference type="InterPro" id="IPR010982">
    <property type="entry name" value="Lambda_DNA-bd_dom_sf"/>
</dbReference>
<evidence type="ECO:0000313" key="3">
    <source>
        <dbReference type="EMBL" id="TYO93149.1"/>
    </source>
</evidence>
<keyword evidence="1" id="KW-0238">DNA-binding</keyword>
<feature type="domain" description="HTH cro/C1-type" evidence="2">
    <location>
        <begin position="53"/>
        <end position="107"/>
    </location>
</feature>
<dbReference type="SUPFAM" id="SSF47413">
    <property type="entry name" value="lambda repressor-like DNA-binding domains"/>
    <property type="match status" value="1"/>
</dbReference>
<dbReference type="Gene3D" id="1.10.260.40">
    <property type="entry name" value="lambda repressor-like DNA-binding domains"/>
    <property type="match status" value="1"/>
</dbReference>
<dbReference type="PANTHER" id="PTHR46797:SF1">
    <property type="entry name" value="METHYLPHOSPHONATE SYNTHASE"/>
    <property type="match status" value="1"/>
</dbReference>
<dbReference type="RefSeq" id="WP_260255550.1">
    <property type="nucleotide sequence ID" value="NZ_FLSS01000021.1"/>
</dbReference>
<accession>A0ABY3NJS5</accession>
<reference evidence="3 4" key="1">
    <citation type="submission" date="2019-07" db="EMBL/GenBank/DDBJ databases">
        <title>Genomic Encyclopedia of Archaeal and Bacterial Type Strains, Phase II (KMG-II): from individual species to whole genera.</title>
        <authorList>
            <person name="Goeker M."/>
        </authorList>
    </citation>
    <scope>NUCLEOTIDE SEQUENCE [LARGE SCALE GENOMIC DNA]</scope>
    <source>
        <strain evidence="3 4">DSM 14571</strain>
    </source>
</reference>